<dbReference type="InterPro" id="IPR029057">
    <property type="entry name" value="PRTase-like"/>
</dbReference>
<dbReference type="EMBL" id="MH746814">
    <property type="protein sequence ID" value="AYD82333.1"/>
    <property type="molecule type" value="Genomic_DNA"/>
</dbReference>
<dbReference type="GO" id="GO:0016301">
    <property type="term" value="F:kinase activity"/>
    <property type="evidence" value="ECO:0007669"/>
    <property type="project" value="UniProtKB-KW"/>
</dbReference>
<evidence type="ECO:0000313" key="1">
    <source>
        <dbReference type="EMBL" id="AYD82333.1"/>
    </source>
</evidence>
<sequence>MSILRVKNFLELHVVGKGQIKVDVVEFGDGTKSVRIPTIKCYDRETTFRIELFQRSMDDIMLVAQIVDIIRRNTRTIVNIILSLESPMYMRYDRVMNDKKDDAFALKQFVKMVLATGVNHVQLTDPHSEVAEQLLFLHGSGRNFVSVTRQEDCVYEALRTFTEGHKNLGHYDIVLPDAGAAKKVLGYETFQCMKARDPNTGKLSKAGFDIDPSVLTKLLLSKKDRIIIVDDICENGGTFLGCHKMLRERGVIKPMDLYITHGVFPNVQAMSKFYGVFENIYIYNGTNAKYLDLVCHTGAKIHMVNAFVGADELVFEDDLFKS</sequence>
<dbReference type="InterPro" id="IPR000836">
    <property type="entry name" value="PRTase_dom"/>
</dbReference>
<evidence type="ECO:0000313" key="2">
    <source>
        <dbReference type="Proteomes" id="UP000269940"/>
    </source>
</evidence>
<keyword evidence="1" id="KW-0418">Kinase</keyword>
<dbReference type="SUPFAM" id="SSF53271">
    <property type="entry name" value="PRTase-like"/>
    <property type="match status" value="1"/>
</dbReference>
<keyword evidence="1" id="KW-0808">Transferase</keyword>
<dbReference type="Proteomes" id="UP000269940">
    <property type="component" value="Segment"/>
</dbReference>
<accession>A0A386KAQ8</accession>
<name>A0A386KAQ8_9CAUD</name>
<keyword evidence="2" id="KW-1185">Reference proteome</keyword>
<reference evidence="1 2" key="1">
    <citation type="submission" date="2018-08" db="EMBL/GenBank/DDBJ databases">
        <title>Complete genome sequence of five Acinetobacter baumannii phages from Abidjan, Cote d'Ivoire.</title>
        <authorList>
            <person name="Essoh C."/>
            <person name="Vernadet J.-P."/>
            <person name="Vergnaud G."/>
            <person name="Resch G."/>
            <person name="Pourcel C."/>
        </authorList>
    </citation>
    <scope>NUCLEOTIDE SEQUENCE [LARGE SCALE GENOMIC DNA]</scope>
</reference>
<dbReference type="Gene3D" id="3.40.50.2020">
    <property type="match status" value="2"/>
</dbReference>
<organism evidence="1 2">
    <name type="scientific">Acinetobacter phage vB_AbaM_B09_Aci05</name>
    <dbReference type="NCBI Taxonomy" id="2315458"/>
    <lineage>
        <taxon>Viruses</taxon>
        <taxon>Duplodnaviria</taxon>
        <taxon>Heunggongvirae</taxon>
        <taxon>Uroviricota</taxon>
        <taxon>Caudoviricetes</taxon>
        <taxon>Saclayvirus</taxon>
        <taxon>Saclayvirus Aci05</taxon>
    </lineage>
</organism>
<protein>
    <submittedName>
        <fullName evidence="1">Ribose-phosphate pyrophosphokinase family protein</fullName>
    </submittedName>
</protein>
<dbReference type="CDD" id="cd06223">
    <property type="entry name" value="PRTases_typeI"/>
    <property type="match status" value="1"/>
</dbReference>
<proteinExistence type="predicted"/>
<gene>
    <name evidence="1" type="ORF">Aci05_123</name>
</gene>